<dbReference type="AlphaFoldDB" id="A0A5C4JVS0"/>
<protein>
    <recommendedName>
        <fullName evidence="1">Hda lid domain-containing protein</fullName>
    </recommendedName>
</protein>
<dbReference type="GO" id="GO:0005886">
    <property type="term" value="C:plasma membrane"/>
    <property type="evidence" value="ECO:0007669"/>
    <property type="project" value="TreeGrafter"/>
</dbReference>
<organism evidence="2 3">
    <name type="scientific">Martelella lutilitoris</name>
    <dbReference type="NCBI Taxonomy" id="2583532"/>
    <lineage>
        <taxon>Bacteria</taxon>
        <taxon>Pseudomonadati</taxon>
        <taxon>Pseudomonadota</taxon>
        <taxon>Alphaproteobacteria</taxon>
        <taxon>Hyphomicrobiales</taxon>
        <taxon>Aurantimonadaceae</taxon>
        <taxon>Martelella</taxon>
    </lineage>
</organism>
<dbReference type="NCBIfam" id="NF006571">
    <property type="entry name" value="PRK09087.1"/>
    <property type="match status" value="1"/>
</dbReference>
<sequence length="228" mass="25190">MARKTETVQLPLALGHDPVADREHLLVSASIAPAVDLVDRWPDWRGPMVVLVGPPGSGKSHLATIWRGMSQARDVTDNLRNGRPVPYRQGAFLFEDADRAGFDETALFHLINTVRQNGGSLLITARDLPGLWPVALADLRSRLLAATVVEIGAPDDQLLEQVIFKLFADRQLEVDSRVVSYLVSRMERSLDSACQIVDEIDRLALSRGRRITRALAAEVLARRENATV</sequence>
<dbReference type="InterPro" id="IPR027417">
    <property type="entry name" value="P-loop_NTPase"/>
</dbReference>
<evidence type="ECO:0000259" key="1">
    <source>
        <dbReference type="Pfam" id="PF22688"/>
    </source>
</evidence>
<dbReference type="Gene3D" id="3.40.50.300">
    <property type="entry name" value="P-loop containing nucleotide triphosphate hydrolases"/>
    <property type="match status" value="2"/>
</dbReference>
<dbReference type="EMBL" id="VCLB01000002">
    <property type="protein sequence ID" value="TNB49354.1"/>
    <property type="molecule type" value="Genomic_DNA"/>
</dbReference>
<proteinExistence type="predicted"/>
<evidence type="ECO:0000313" key="2">
    <source>
        <dbReference type="EMBL" id="TNB49354.1"/>
    </source>
</evidence>
<dbReference type="PANTHER" id="PTHR30050:SF5">
    <property type="entry name" value="DNAA REGULATORY INACTIVATOR HDA"/>
    <property type="match status" value="1"/>
</dbReference>
<reference evidence="2 3" key="1">
    <citation type="submission" date="2019-06" db="EMBL/GenBank/DDBJ databases">
        <title>Martelella lutilitoris sp. nov., isolated from a tidal mudflat.</title>
        <authorList>
            <person name="Kim Y.-J."/>
        </authorList>
    </citation>
    <scope>NUCLEOTIDE SEQUENCE [LARGE SCALE GENOMIC DNA]</scope>
    <source>
        <strain evidence="2 3">GH2-6</strain>
    </source>
</reference>
<dbReference type="Gene3D" id="1.10.8.60">
    <property type="match status" value="1"/>
</dbReference>
<dbReference type="Proteomes" id="UP000307874">
    <property type="component" value="Unassembled WGS sequence"/>
</dbReference>
<comment type="caution">
    <text evidence="2">The sequence shown here is derived from an EMBL/GenBank/DDBJ whole genome shotgun (WGS) entry which is preliminary data.</text>
</comment>
<dbReference type="PANTHER" id="PTHR30050">
    <property type="entry name" value="CHROMOSOMAL REPLICATION INITIATOR PROTEIN DNAA"/>
    <property type="match status" value="1"/>
</dbReference>
<dbReference type="GO" id="GO:0003688">
    <property type="term" value="F:DNA replication origin binding"/>
    <property type="evidence" value="ECO:0007669"/>
    <property type="project" value="TreeGrafter"/>
</dbReference>
<feature type="domain" description="Hda lid" evidence="1">
    <location>
        <begin position="169"/>
        <end position="216"/>
    </location>
</feature>
<dbReference type="InterPro" id="IPR055199">
    <property type="entry name" value="Hda_lid"/>
</dbReference>
<gene>
    <name evidence="2" type="ORF">FF124_05060</name>
</gene>
<dbReference type="SUPFAM" id="SSF52540">
    <property type="entry name" value="P-loop containing nucleoside triphosphate hydrolases"/>
    <property type="match status" value="1"/>
</dbReference>
<dbReference type="OrthoDB" id="7390113at2"/>
<dbReference type="Pfam" id="PF22688">
    <property type="entry name" value="Hda_lid"/>
    <property type="match status" value="1"/>
</dbReference>
<accession>A0A5C4JVS0</accession>
<keyword evidence="3" id="KW-1185">Reference proteome</keyword>
<name>A0A5C4JVS0_9HYPH</name>
<dbReference type="GO" id="GO:0006270">
    <property type="term" value="P:DNA replication initiation"/>
    <property type="evidence" value="ECO:0007669"/>
    <property type="project" value="TreeGrafter"/>
</dbReference>
<dbReference type="RefSeq" id="WP_138747384.1">
    <property type="nucleotide sequence ID" value="NZ_VCLB01000002.1"/>
</dbReference>
<evidence type="ECO:0000313" key="3">
    <source>
        <dbReference type="Proteomes" id="UP000307874"/>
    </source>
</evidence>